<dbReference type="Proteomes" id="UP000218934">
    <property type="component" value="Unassembled WGS sequence"/>
</dbReference>
<proteinExistence type="predicted"/>
<dbReference type="KEGG" id="rdi:CMV14_06095"/>
<keyword evidence="2" id="KW-1185">Reference proteome</keyword>
<accession>A0A2A4FRY6</accession>
<organism evidence="1 2">
    <name type="scientific">Rhizorhabdus dicambivorans</name>
    <dbReference type="NCBI Taxonomy" id="1850238"/>
    <lineage>
        <taxon>Bacteria</taxon>
        <taxon>Pseudomonadati</taxon>
        <taxon>Pseudomonadota</taxon>
        <taxon>Alphaproteobacteria</taxon>
        <taxon>Sphingomonadales</taxon>
        <taxon>Sphingomonadaceae</taxon>
        <taxon>Rhizorhabdus</taxon>
    </lineage>
</organism>
<evidence type="ECO:0000313" key="1">
    <source>
        <dbReference type="EMBL" id="PCE40208.1"/>
    </source>
</evidence>
<dbReference type="AlphaFoldDB" id="A0A2A4FRY6"/>
<dbReference type="EMBL" id="NWUF01000032">
    <property type="protein sequence ID" value="PCE40208.1"/>
    <property type="molecule type" value="Genomic_DNA"/>
</dbReference>
<evidence type="ECO:0000313" key="2">
    <source>
        <dbReference type="Proteomes" id="UP000218934"/>
    </source>
</evidence>
<sequence length="104" mass="11073">MSDDQGSHNDETIGLAFAAMATADFARANIARYLALHGSDAEASHYKMKIASTAAHYNMKITASPAHYNMRIAQDAGTGIDAIVDQSVELAAKTLQGFLDSRKG</sequence>
<protein>
    <submittedName>
        <fullName evidence="1">Uncharacterized protein</fullName>
    </submittedName>
</protein>
<comment type="caution">
    <text evidence="1">The sequence shown here is derived from an EMBL/GenBank/DDBJ whole genome shotgun (WGS) entry which is preliminary data.</text>
</comment>
<name>A0A2A4FRY6_9SPHN</name>
<dbReference type="RefSeq" id="WP_066968095.1">
    <property type="nucleotide sequence ID" value="NZ_CP023449.1"/>
</dbReference>
<reference evidence="1 2" key="1">
    <citation type="submission" date="2017-09" db="EMBL/GenBank/DDBJ databases">
        <title>The Catabolism of 3,6-Dichlorosalicylic acid is Initiated by the Cytochrome P450 Monooxygenase DsmABC in Rhizorhabdus dicambivorans Ndbn-20.</title>
        <authorList>
            <person name="Na L."/>
        </authorList>
    </citation>
    <scope>NUCLEOTIDE SEQUENCE [LARGE SCALE GENOMIC DNA]</scope>
    <source>
        <strain evidence="1 2">Ndbn-20m</strain>
    </source>
</reference>
<gene>
    <name evidence="1" type="ORF">COO09_21265</name>
</gene>